<keyword evidence="2" id="KW-0238">DNA-binding</keyword>
<evidence type="ECO:0000313" key="5">
    <source>
        <dbReference type="EMBL" id="CAA9567449.1"/>
    </source>
</evidence>
<proteinExistence type="predicted"/>
<dbReference type="GO" id="GO:0006310">
    <property type="term" value="P:DNA recombination"/>
    <property type="evidence" value="ECO:0007669"/>
    <property type="project" value="UniProtKB-KW"/>
</dbReference>
<reference evidence="5" key="1">
    <citation type="submission" date="2020-02" db="EMBL/GenBank/DDBJ databases">
        <authorList>
            <person name="Meier V. D."/>
        </authorList>
    </citation>
    <scope>NUCLEOTIDE SEQUENCE</scope>
    <source>
        <strain evidence="5">AVDCRST_MAG86</strain>
    </source>
</reference>
<evidence type="ECO:0000256" key="3">
    <source>
        <dbReference type="ARBA" id="ARBA00023172"/>
    </source>
</evidence>
<evidence type="ECO:0000256" key="2">
    <source>
        <dbReference type="ARBA" id="ARBA00023125"/>
    </source>
</evidence>
<keyword evidence="3" id="KW-0233">DNA recombination</keyword>
<dbReference type="InterPro" id="IPR047930">
    <property type="entry name" value="Transpos_IS6"/>
</dbReference>
<sequence>MNDASESPKGYRFPKLVIGHAVYLYHRLPISYRDVQELLFKRGIDVSHETLRAWCRRFGPDLAEALRQRKPKQGRVWHLDEMRIVMGGVVHWLWRAINEHGEVLDVLLQKTRCKKAAKRCLQRLLDEQDIPERIVTDGLRSYGAAIRETPELSSTLHVRVSAAERQNNLIEQSHRPTRDRERQQRGFRSLERTQAFLFAHAELGNLFRHTRARTPSRLRRRNWLHGFNLWDELSLSIP</sequence>
<dbReference type="NCBIfam" id="NF033587">
    <property type="entry name" value="transpos_IS6"/>
    <property type="match status" value="1"/>
</dbReference>
<dbReference type="EMBL" id="CADCWP010000088">
    <property type="protein sequence ID" value="CAA9567449.1"/>
    <property type="molecule type" value="Genomic_DNA"/>
</dbReference>
<organism evidence="5">
    <name type="scientific">uncultured Truepera sp</name>
    <dbReference type="NCBI Taxonomy" id="543023"/>
    <lineage>
        <taxon>Bacteria</taxon>
        <taxon>Thermotogati</taxon>
        <taxon>Deinococcota</taxon>
        <taxon>Deinococci</taxon>
        <taxon>Trueperales</taxon>
        <taxon>Trueperaceae</taxon>
        <taxon>Truepera</taxon>
        <taxon>environmental samples</taxon>
    </lineage>
</organism>
<evidence type="ECO:0000256" key="1">
    <source>
        <dbReference type="ARBA" id="ARBA00022578"/>
    </source>
</evidence>
<name>A0A6J4V2V7_9DEIN</name>
<evidence type="ECO:0000259" key="4">
    <source>
        <dbReference type="Pfam" id="PF13610"/>
    </source>
</evidence>
<dbReference type="PANTHER" id="PTHR35528:SF3">
    <property type="entry name" value="BLL1675 PROTEIN"/>
    <property type="match status" value="1"/>
</dbReference>
<dbReference type="PANTHER" id="PTHR35528">
    <property type="entry name" value="BLL1675 PROTEIN"/>
    <property type="match status" value="1"/>
</dbReference>
<accession>A0A6J4V2V7</accession>
<protein>
    <submittedName>
        <fullName evidence="5">Transposase</fullName>
    </submittedName>
</protein>
<dbReference type="GO" id="GO:0003677">
    <property type="term" value="F:DNA binding"/>
    <property type="evidence" value="ECO:0007669"/>
    <property type="project" value="UniProtKB-KW"/>
</dbReference>
<dbReference type="AlphaFoldDB" id="A0A6J4V2V7"/>
<dbReference type="Pfam" id="PF13610">
    <property type="entry name" value="DDE_Tnp_IS240"/>
    <property type="match status" value="1"/>
</dbReference>
<dbReference type="GO" id="GO:0032196">
    <property type="term" value="P:transposition"/>
    <property type="evidence" value="ECO:0007669"/>
    <property type="project" value="UniProtKB-KW"/>
</dbReference>
<feature type="domain" description="DDE" evidence="4">
    <location>
        <begin position="76"/>
        <end position="209"/>
    </location>
</feature>
<dbReference type="InterPro" id="IPR032874">
    <property type="entry name" value="DDE_dom"/>
</dbReference>
<gene>
    <name evidence="5" type="ORF">AVDCRST_MAG86-1189</name>
</gene>
<keyword evidence="1" id="KW-0815">Transposition</keyword>
<dbReference type="InterPro" id="IPR052183">
    <property type="entry name" value="IS_Transposase"/>
</dbReference>